<proteinExistence type="predicted"/>
<dbReference type="PROSITE" id="PS50035">
    <property type="entry name" value="PLD"/>
    <property type="match status" value="2"/>
</dbReference>
<dbReference type="SUPFAM" id="SSF56024">
    <property type="entry name" value="Phospholipase D/nuclease"/>
    <property type="match status" value="2"/>
</dbReference>
<evidence type="ECO:0000313" key="3">
    <source>
        <dbReference type="EMBL" id="GAA97074.1"/>
    </source>
</evidence>
<protein>
    <recommendedName>
        <fullName evidence="2">PLD phosphodiesterase domain-containing protein</fullName>
    </recommendedName>
</protein>
<dbReference type="EMBL" id="BABT02000110">
    <property type="protein sequence ID" value="GAA97074.1"/>
    <property type="molecule type" value="Genomic_DNA"/>
</dbReference>
<organism evidence="3 4">
    <name type="scientific">Mixia osmundae (strain CBS 9802 / IAM 14324 / JCM 22182 / KY 12970)</name>
    <dbReference type="NCBI Taxonomy" id="764103"/>
    <lineage>
        <taxon>Eukaryota</taxon>
        <taxon>Fungi</taxon>
        <taxon>Dikarya</taxon>
        <taxon>Basidiomycota</taxon>
        <taxon>Pucciniomycotina</taxon>
        <taxon>Mixiomycetes</taxon>
        <taxon>Mixiales</taxon>
        <taxon>Mixiaceae</taxon>
        <taxon>Mixia</taxon>
    </lineage>
</organism>
<feature type="compositionally biased region" description="Polar residues" evidence="1">
    <location>
        <begin position="392"/>
        <end position="405"/>
    </location>
</feature>
<evidence type="ECO:0000256" key="1">
    <source>
        <dbReference type="SAM" id="MobiDB-lite"/>
    </source>
</evidence>
<gene>
    <name evidence="3" type="primary">Mo03749</name>
    <name evidence="3" type="ORF">E5Q_03749</name>
</gene>
<comment type="caution">
    <text evidence="3">The sequence shown here is derived from an EMBL/GenBank/DDBJ whole genome shotgun (WGS) entry which is preliminary data.</text>
</comment>
<dbReference type="Pfam" id="PF13091">
    <property type="entry name" value="PLDc_2"/>
    <property type="match status" value="1"/>
</dbReference>
<reference evidence="3 4" key="2">
    <citation type="journal article" date="2012" name="Open Biol.">
        <title>Characteristics of nucleosomes and linker DNA regions on the genome of the basidiomycete Mixia osmundae revealed by mono- and dinucleosome mapping.</title>
        <authorList>
            <person name="Nishida H."/>
            <person name="Kondo S."/>
            <person name="Matsumoto T."/>
            <person name="Suzuki Y."/>
            <person name="Yoshikawa H."/>
            <person name="Taylor T.D."/>
            <person name="Sugiyama J."/>
        </authorList>
    </citation>
    <scope>NUCLEOTIDE SEQUENCE [LARGE SCALE GENOMIC DNA]</scope>
    <source>
        <strain evidence="4">CBS 9802 / IAM 14324 / JCM 22182 / KY 12970</strain>
    </source>
</reference>
<feature type="region of interest" description="Disordered" evidence="1">
    <location>
        <begin position="366"/>
        <end position="523"/>
    </location>
</feature>
<feature type="region of interest" description="Disordered" evidence="1">
    <location>
        <begin position="1"/>
        <end position="21"/>
    </location>
</feature>
<feature type="compositionally biased region" description="Low complexity" evidence="1">
    <location>
        <begin position="375"/>
        <end position="386"/>
    </location>
</feature>
<dbReference type="OrthoDB" id="9997422at2759"/>
<dbReference type="RefSeq" id="XP_014565500.1">
    <property type="nucleotide sequence ID" value="XM_014710014.1"/>
</dbReference>
<dbReference type="PANTHER" id="PTHR21248:SF22">
    <property type="entry name" value="PHOSPHOLIPASE D"/>
    <property type="match status" value="1"/>
</dbReference>
<feature type="region of interest" description="Disordered" evidence="1">
    <location>
        <begin position="769"/>
        <end position="820"/>
    </location>
</feature>
<dbReference type="AlphaFoldDB" id="G7E2L4"/>
<dbReference type="OMA" id="FHAKYMV"/>
<dbReference type="Gene3D" id="3.30.870.10">
    <property type="entry name" value="Endonuclease Chain A"/>
    <property type="match status" value="2"/>
</dbReference>
<sequence length="820" mass="89435">MTDQHDHRGLGDVGPSDKTLELCSNGPVLSDYLRKHPKSSPGKAARRLYKRPFVAKRMVSRFVIKHDLYKGRGEPSKAHLDKLASAGHWSTRPSDLFLKIWGDVLLCLDRDPLAGVTSPKLMGLDGVLPLTILSVIPDIMRHYANCILMAEEEVLVATNFLQPSNSTTLVADALRELSKRVGERKGKKVAFKMIYDRGTYKQAWENHSPATPQDWMALTLPDPKEVPNVSMQIVNFHRPFVGTFHAKFAIIDRKVALISSNNIQDRPNLELMHHLEGPIVQAFYDTFLISFNNQLQPALPMIAKGPPPPVDHYKFRDENPYLSSIDLAKASKAARAMLRKEADQERSRAPKQSPNGFADVVMRALQNKDGGTPGSKASSPTKASPADVQQMFGGTNKTKSPSDANGGNPALRRAMDKIKNDSQAGAIPEDEQTPSQSNAGAALDRPNTSAAHPDATPQADRTTEPASEDNAKDTTGSTPIHRAKTPAGPMPGVAMGDLPNAHDPVHGINGSASPGGKSAAAATAASTRLRSLSHTLNAGAQSEAHATIADAAIESEFNPHYLHHPHAPVPMAMCSRKPHGAPGHQDIRVPQCAAWLAACRYAKENIFIQTPTFNARPIVNACVEAAVRGVTVTLFISIGFNDKSESLPFQGGTNEEVVFKMYDRLRKVKKQQFLKVYWYIGKDQTEPLPFVIKQRNCHVKFMSVDSRVIITGSGNMDSQSWFHSQEINVLIDSRELCADMARAFMTQQNTHLMGLCDDTGTWRRADGKTIRQIHDEDAAERKRAAKAAPKKNDSANGKANGQADGQADGKAEPNGTAPGK</sequence>
<dbReference type="HOGENOM" id="CLU_008053_1_0_1"/>
<dbReference type="eggNOG" id="ENOG502QUKR">
    <property type="taxonomic scope" value="Eukaryota"/>
</dbReference>
<name>G7E2L4_MIXOS</name>
<dbReference type="GO" id="GO:0032049">
    <property type="term" value="P:cardiolipin biosynthetic process"/>
    <property type="evidence" value="ECO:0007669"/>
    <property type="project" value="UniProtKB-ARBA"/>
</dbReference>
<dbReference type="SMART" id="SM00155">
    <property type="entry name" value="PLDc"/>
    <property type="match status" value="2"/>
</dbReference>
<evidence type="ECO:0000259" key="2">
    <source>
        <dbReference type="PROSITE" id="PS50035"/>
    </source>
</evidence>
<evidence type="ECO:0000313" key="4">
    <source>
        <dbReference type="Proteomes" id="UP000009131"/>
    </source>
</evidence>
<feature type="domain" description="PLD phosphodiesterase" evidence="2">
    <location>
        <begin position="698"/>
        <end position="720"/>
    </location>
</feature>
<feature type="compositionally biased region" description="Basic and acidic residues" evidence="1">
    <location>
        <begin position="338"/>
        <end position="348"/>
    </location>
</feature>
<reference evidence="3 4" key="1">
    <citation type="journal article" date="2011" name="J. Gen. Appl. Microbiol.">
        <title>Draft genome sequencing of the enigmatic basidiomycete Mixia osmundae.</title>
        <authorList>
            <person name="Nishida H."/>
            <person name="Nagatsuka Y."/>
            <person name="Sugiyama J."/>
        </authorList>
    </citation>
    <scope>NUCLEOTIDE SEQUENCE [LARGE SCALE GENOMIC DNA]</scope>
    <source>
        <strain evidence="4">CBS 9802 / IAM 14324 / JCM 22182 / KY 12970</strain>
    </source>
</reference>
<accession>G7E2L4</accession>
<dbReference type="CDD" id="cd00138">
    <property type="entry name" value="PLDc_SF"/>
    <property type="match status" value="2"/>
</dbReference>
<feature type="compositionally biased region" description="Low complexity" evidence="1">
    <location>
        <begin position="511"/>
        <end position="523"/>
    </location>
</feature>
<feature type="compositionally biased region" description="Basic and acidic residues" evidence="1">
    <location>
        <begin position="769"/>
        <end position="782"/>
    </location>
</feature>
<dbReference type="InParanoid" id="G7E2L4"/>
<dbReference type="InterPro" id="IPR025202">
    <property type="entry name" value="PLD-like_dom"/>
</dbReference>
<dbReference type="STRING" id="764103.G7E2L4"/>
<keyword evidence="4" id="KW-1185">Reference proteome</keyword>
<dbReference type="PANTHER" id="PTHR21248">
    <property type="entry name" value="CARDIOLIPIN SYNTHASE"/>
    <property type="match status" value="1"/>
</dbReference>
<feature type="domain" description="PLD phosphodiesterase" evidence="2">
    <location>
        <begin position="240"/>
        <end position="267"/>
    </location>
</feature>
<dbReference type="InterPro" id="IPR001736">
    <property type="entry name" value="PLipase_D/transphosphatidylase"/>
</dbReference>
<dbReference type="GO" id="GO:0030572">
    <property type="term" value="F:phosphatidyltransferase activity"/>
    <property type="evidence" value="ECO:0007669"/>
    <property type="project" value="UniProtKB-ARBA"/>
</dbReference>
<feature type="region of interest" description="Disordered" evidence="1">
    <location>
        <begin position="338"/>
        <end position="357"/>
    </location>
</feature>
<feature type="compositionally biased region" description="Basic and acidic residues" evidence="1">
    <location>
        <begin position="1"/>
        <end position="10"/>
    </location>
</feature>
<dbReference type="Proteomes" id="UP000009131">
    <property type="component" value="Unassembled WGS sequence"/>
</dbReference>